<protein>
    <recommendedName>
        <fullName evidence="3">Replication initiation protein</fullName>
    </recommendedName>
</protein>
<organism evidence="1 2">
    <name type="scientific">Chryseobacterium aquaticum</name>
    <dbReference type="NCBI Taxonomy" id="452084"/>
    <lineage>
        <taxon>Bacteria</taxon>
        <taxon>Pseudomonadati</taxon>
        <taxon>Bacteroidota</taxon>
        <taxon>Flavobacteriia</taxon>
        <taxon>Flavobacteriales</taxon>
        <taxon>Weeksellaceae</taxon>
        <taxon>Chryseobacterium group</taxon>
        <taxon>Chryseobacterium</taxon>
    </lineage>
</organism>
<accession>A0A848N7Y4</accession>
<reference evidence="1 2" key="1">
    <citation type="submission" date="2020-04" db="EMBL/GenBank/DDBJ databases">
        <title>Genome analysis and antimicrobial resistance characteristics of Chryseobacterium aquaticum isolated from farmed salmonids.</title>
        <authorList>
            <person name="Saticioglu I.B."/>
            <person name="Duman M."/>
            <person name="Altun S."/>
        </authorList>
    </citation>
    <scope>NUCLEOTIDE SEQUENCE [LARGE SCALE GENOMIC DNA]</scope>
    <source>
        <strain evidence="1 2">C-174</strain>
    </source>
</reference>
<gene>
    <name evidence="1" type="ORF">HIO71_10935</name>
</gene>
<dbReference type="EMBL" id="JABCJF010000005">
    <property type="protein sequence ID" value="NMR34720.1"/>
    <property type="molecule type" value="Genomic_DNA"/>
</dbReference>
<name>A0A848N7Y4_9FLAO</name>
<evidence type="ECO:0000313" key="1">
    <source>
        <dbReference type="EMBL" id="NMR34720.1"/>
    </source>
</evidence>
<sequence length="339" mass="39839">MTKVNFKTVNIGSTADTIENKTIINNKNFTTMKNQNTNNQTTLSNVAQPQLFNFHIDFVKLEILYNYYDIEFDNLVEHPTIKNQYTLKPEIWEHHKNFSVYFTEKKAIVKFSLPYFIYGHNFCELDVQDLWEIRDFMSKELGFEIKFAKVKELEFGAYEKIDVDSKQYINSIVGIKDYELEKATENFKMFGDRKRNFHYKVYDAVANAKAKKTFTLGNYPEKGLIKHEIKLTNTQPYFDSLYFNDLSEPLTEYREALEKELISSRQALILKNEDPVLLHDTDLTHILYAGLKQYESGVASENVVKSLFDLIEHSGLTPSQKSKRRKAINLLEEQYNQRF</sequence>
<dbReference type="Proteomes" id="UP000548067">
    <property type="component" value="Unassembled WGS sequence"/>
</dbReference>
<proteinExistence type="predicted"/>
<evidence type="ECO:0000313" key="2">
    <source>
        <dbReference type="Proteomes" id="UP000548067"/>
    </source>
</evidence>
<comment type="caution">
    <text evidence="1">The sequence shown here is derived from an EMBL/GenBank/DDBJ whole genome shotgun (WGS) entry which is preliminary data.</text>
</comment>
<dbReference type="AlphaFoldDB" id="A0A848N7Y4"/>
<dbReference type="RefSeq" id="WP_169321488.1">
    <property type="nucleotide sequence ID" value="NZ_JABCJF010000005.1"/>
</dbReference>
<evidence type="ECO:0008006" key="3">
    <source>
        <dbReference type="Google" id="ProtNLM"/>
    </source>
</evidence>